<feature type="transmembrane region" description="Helical" evidence="1">
    <location>
        <begin position="30"/>
        <end position="48"/>
    </location>
</feature>
<reference evidence="2 3" key="1">
    <citation type="submission" date="2015-12" db="EMBL/GenBank/DDBJ databases">
        <authorList>
            <person name="Shamseldin A."/>
            <person name="Moawad H."/>
            <person name="Abd El-Rahim W.M."/>
            <person name="Sadowsky M.J."/>
        </authorList>
    </citation>
    <scope>NUCLEOTIDE SEQUENCE [LARGE SCALE GENOMIC DNA]</scope>
    <source>
        <strain evidence="2 3">WF1</strain>
    </source>
</reference>
<keyword evidence="1" id="KW-0472">Membrane</keyword>
<evidence type="ECO:0000313" key="2">
    <source>
        <dbReference type="EMBL" id="OQK18106.1"/>
    </source>
</evidence>
<dbReference type="EMBL" id="LPUF01000001">
    <property type="protein sequence ID" value="OQK18106.1"/>
    <property type="molecule type" value="Genomic_DNA"/>
</dbReference>
<dbReference type="Proteomes" id="UP000191980">
    <property type="component" value="Unassembled WGS sequence"/>
</dbReference>
<comment type="caution">
    <text evidence="2">The sequence shown here is derived from an EMBL/GenBank/DDBJ whole genome shotgun (WGS) entry which is preliminary data.</text>
</comment>
<proteinExistence type="predicted"/>
<gene>
    <name evidence="2" type="ORF">AU255_09755</name>
</gene>
<keyword evidence="3" id="KW-1185">Reference proteome</keyword>
<sequence length="93" mass="10296">MPGTLAAIIITVLFFKSALDAGKNPVPMALTGFLAFFIPALLWTYFITPDLKDTLQHDPGNTLLKLTANYAYVALGTTCSVWVWFKIFKKNTP</sequence>
<feature type="transmembrane region" description="Helical" evidence="1">
    <location>
        <begin position="69"/>
        <end position="87"/>
    </location>
</feature>
<evidence type="ECO:0000313" key="3">
    <source>
        <dbReference type="Proteomes" id="UP000191980"/>
    </source>
</evidence>
<name>A0A1V8M9B5_9GAMM</name>
<protein>
    <submittedName>
        <fullName evidence="2">Uncharacterized protein</fullName>
    </submittedName>
</protein>
<keyword evidence="1" id="KW-0812">Transmembrane</keyword>
<dbReference type="RefSeq" id="WP_080522710.1">
    <property type="nucleotide sequence ID" value="NZ_LPUF01000001.1"/>
</dbReference>
<keyword evidence="1" id="KW-1133">Transmembrane helix</keyword>
<dbReference type="AlphaFoldDB" id="A0A1V8M9B5"/>
<dbReference type="OrthoDB" id="5568702at2"/>
<evidence type="ECO:0000256" key="1">
    <source>
        <dbReference type="SAM" id="Phobius"/>
    </source>
</evidence>
<organism evidence="2 3">
    <name type="scientific">Methyloprofundus sedimenti</name>
    <dbReference type="NCBI Taxonomy" id="1420851"/>
    <lineage>
        <taxon>Bacteria</taxon>
        <taxon>Pseudomonadati</taxon>
        <taxon>Pseudomonadota</taxon>
        <taxon>Gammaproteobacteria</taxon>
        <taxon>Methylococcales</taxon>
        <taxon>Methylococcaceae</taxon>
        <taxon>Methyloprofundus</taxon>
    </lineage>
</organism>
<accession>A0A1V8M9B5</accession>